<reference evidence="1 2" key="1">
    <citation type="submission" date="2018-01" db="EMBL/GenBank/DDBJ databases">
        <authorList>
            <person name="Clerissi C."/>
        </authorList>
    </citation>
    <scope>NUCLEOTIDE SEQUENCE [LARGE SCALE GENOMIC DNA]</scope>
    <source>
        <strain evidence="1">Cupriavidus taiwanensis SWF 66322</strain>
    </source>
</reference>
<evidence type="ECO:0000313" key="2">
    <source>
        <dbReference type="Proteomes" id="UP000254259"/>
    </source>
</evidence>
<gene>
    <name evidence="1" type="ORF">CBM2636_11359</name>
</gene>
<accession>A0A375D315</accession>
<dbReference type="AlphaFoldDB" id="A0A375D315"/>
<proteinExistence type="predicted"/>
<organism evidence="1 2">
    <name type="scientific">Cupriavidus taiwanensis</name>
    <dbReference type="NCBI Taxonomy" id="164546"/>
    <lineage>
        <taxon>Bacteria</taxon>
        <taxon>Pseudomonadati</taxon>
        <taxon>Pseudomonadota</taxon>
        <taxon>Betaproteobacteria</taxon>
        <taxon>Burkholderiales</taxon>
        <taxon>Burkholderiaceae</taxon>
        <taxon>Cupriavidus</taxon>
    </lineage>
</organism>
<name>A0A375D315_9BURK</name>
<protein>
    <submittedName>
        <fullName evidence="1">Uncharacterized protein</fullName>
    </submittedName>
</protein>
<dbReference type="Proteomes" id="UP000254259">
    <property type="component" value="Chromosome CBM2636"/>
</dbReference>
<dbReference type="EMBL" id="LT984813">
    <property type="protein sequence ID" value="SPD64343.1"/>
    <property type="molecule type" value="Genomic_DNA"/>
</dbReference>
<sequence length="59" mass="6608">MLVSSEAHRVSCLTVPHSKALRRIGRVTRPPGSQQGNRRVRFPIRQARIPLPADRRGPA</sequence>
<evidence type="ECO:0000313" key="1">
    <source>
        <dbReference type="EMBL" id="SPD64343.1"/>
    </source>
</evidence>